<accession>A0A7C8IJV4</accession>
<protein>
    <submittedName>
        <fullName evidence="1">Uncharacterized protein</fullName>
    </submittedName>
</protein>
<evidence type="ECO:0000313" key="1">
    <source>
        <dbReference type="EMBL" id="KAF2965509.1"/>
    </source>
</evidence>
<comment type="caution">
    <text evidence="1">The sequence shown here is derived from an EMBL/GenBank/DDBJ whole genome shotgun (WGS) entry which is preliminary data.</text>
</comment>
<keyword evidence="2" id="KW-1185">Reference proteome</keyword>
<dbReference type="AlphaFoldDB" id="A0A7C8IJV4"/>
<dbReference type="EMBL" id="WUBL01000113">
    <property type="protein sequence ID" value="KAF2965509.1"/>
    <property type="molecule type" value="Genomic_DNA"/>
</dbReference>
<dbReference type="Proteomes" id="UP000481858">
    <property type="component" value="Unassembled WGS sequence"/>
</dbReference>
<dbReference type="InParanoid" id="A0A7C8IJV4"/>
<gene>
    <name evidence="1" type="ORF">GQX73_g8056</name>
</gene>
<dbReference type="OrthoDB" id="4710345at2759"/>
<organism evidence="1 2">
    <name type="scientific">Xylaria multiplex</name>
    <dbReference type="NCBI Taxonomy" id="323545"/>
    <lineage>
        <taxon>Eukaryota</taxon>
        <taxon>Fungi</taxon>
        <taxon>Dikarya</taxon>
        <taxon>Ascomycota</taxon>
        <taxon>Pezizomycotina</taxon>
        <taxon>Sordariomycetes</taxon>
        <taxon>Xylariomycetidae</taxon>
        <taxon>Xylariales</taxon>
        <taxon>Xylariaceae</taxon>
        <taxon>Xylaria</taxon>
    </lineage>
</organism>
<proteinExistence type="predicted"/>
<reference evidence="1 2" key="1">
    <citation type="submission" date="2019-12" db="EMBL/GenBank/DDBJ databases">
        <title>Draft genome sequence of the ascomycete Xylaria multiplex DSM 110363.</title>
        <authorList>
            <person name="Buettner E."/>
            <person name="Kellner H."/>
        </authorList>
    </citation>
    <scope>NUCLEOTIDE SEQUENCE [LARGE SCALE GENOMIC DNA]</scope>
    <source>
        <strain evidence="1 2">DSM 110363</strain>
    </source>
</reference>
<sequence>MGDQAVLQSDLEWEVKLPETIKKSHIATVVARIPGRVQPQVIEAVEETKSGTICERFQGDYLHTGPGFNENGTENTYIWFHIGFDHRGKHKIKFRVTWRKGSHLYGAVETYEIKSGDRYEPQDYSPYEVELIWELFNW</sequence>
<name>A0A7C8IJV4_9PEZI</name>
<evidence type="ECO:0000313" key="2">
    <source>
        <dbReference type="Proteomes" id="UP000481858"/>
    </source>
</evidence>